<proteinExistence type="predicted"/>
<dbReference type="AlphaFoldDB" id="A0A1H6TXX8"/>
<gene>
    <name evidence="2" type="ORF">SAMN04488058_10219</name>
</gene>
<keyword evidence="1" id="KW-0472">Membrane</keyword>
<evidence type="ECO:0000313" key="3">
    <source>
        <dbReference type="Proteomes" id="UP000199223"/>
    </source>
</evidence>
<dbReference type="EMBL" id="FNZA01000002">
    <property type="protein sequence ID" value="SEI84056.1"/>
    <property type="molecule type" value="Genomic_DNA"/>
</dbReference>
<dbReference type="Proteomes" id="UP000199223">
    <property type="component" value="Unassembled WGS sequence"/>
</dbReference>
<keyword evidence="1" id="KW-1133">Transmembrane helix</keyword>
<keyword evidence="1" id="KW-0812">Transmembrane</keyword>
<dbReference type="STRING" id="856736.SAMN04488058_10219"/>
<evidence type="ECO:0000313" key="2">
    <source>
        <dbReference type="EMBL" id="SEI84056.1"/>
    </source>
</evidence>
<dbReference type="RefSeq" id="WP_092263218.1">
    <property type="nucleotide sequence ID" value="NZ_FNZA01000002.1"/>
</dbReference>
<protein>
    <submittedName>
        <fullName evidence="2">Uncharacterized protein</fullName>
    </submittedName>
</protein>
<sequence length="70" mass="7362">MRSWPSAARRLVSGGLALLALPLLVGAAAGLVPFDFQVTTDLYVVRFPPAEAFVLLGSALVLLGVLRRNG</sequence>
<name>A0A1H6TXX8_9DEIO</name>
<organism evidence="2 3">
    <name type="scientific">Deinococcus reticulitermitis</name>
    <dbReference type="NCBI Taxonomy" id="856736"/>
    <lineage>
        <taxon>Bacteria</taxon>
        <taxon>Thermotogati</taxon>
        <taxon>Deinococcota</taxon>
        <taxon>Deinococci</taxon>
        <taxon>Deinococcales</taxon>
        <taxon>Deinococcaceae</taxon>
        <taxon>Deinococcus</taxon>
    </lineage>
</organism>
<keyword evidence="3" id="KW-1185">Reference proteome</keyword>
<accession>A0A1H6TXX8</accession>
<reference evidence="3" key="1">
    <citation type="submission" date="2016-10" db="EMBL/GenBank/DDBJ databases">
        <authorList>
            <person name="Varghese N."/>
            <person name="Submissions S."/>
        </authorList>
    </citation>
    <scope>NUCLEOTIDE SEQUENCE [LARGE SCALE GENOMIC DNA]</scope>
    <source>
        <strain evidence="3">CGMCC 1.10218</strain>
    </source>
</reference>
<evidence type="ECO:0000256" key="1">
    <source>
        <dbReference type="SAM" id="Phobius"/>
    </source>
</evidence>
<feature type="transmembrane region" description="Helical" evidence="1">
    <location>
        <begin position="45"/>
        <end position="66"/>
    </location>
</feature>